<proteinExistence type="predicted"/>
<evidence type="ECO:0000256" key="1">
    <source>
        <dbReference type="SAM" id="MobiDB-lite"/>
    </source>
</evidence>
<feature type="region of interest" description="Disordered" evidence="1">
    <location>
        <begin position="1"/>
        <end position="57"/>
    </location>
</feature>
<evidence type="ECO:0000313" key="2">
    <source>
        <dbReference type="EMBL" id="GIQ82282.1"/>
    </source>
</evidence>
<accession>A0A9K3CTL9</accession>
<gene>
    <name evidence="2" type="ORF">KIPB_003388</name>
</gene>
<feature type="non-terminal residue" evidence="2">
    <location>
        <position position="1"/>
    </location>
</feature>
<sequence>MSGLISIQGPGARGAPSRKLPPMSKNVPAAFSPQVISVSQTIDPQPAPALLKRHKPQ</sequence>
<name>A0A9K3CTL9_9EUKA</name>
<dbReference type="EMBL" id="BDIP01000646">
    <property type="protein sequence ID" value="GIQ82282.1"/>
    <property type="molecule type" value="Genomic_DNA"/>
</dbReference>
<reference evidence="2 3" key="1">
    <citation type="journal article" date="2018" name="PLoS ONE">
        <title>The draft genome of Kipferlia bialata reveals reductive genome evolution in fornicate parasites.</title>
        <authorList>
            <person name="Tanifuji G."/>
            <person name="Takabayashi S."/>
            <person name="Kume K."/>
            <person name="Takagi M."/>
            <person name="Nakayama T."/>
            <person name="Kamikawa R."/>
            <person name="Inagaki Y."/>
            <person name="Hashimoto T."/>
        </authorList>
    </citation>
    <scope>NUCLEOTIDE SEQUENCE [LARGE SCALE GENOMIC DNA]</scope>
    <source>
        <strain evidence="2">NY0173</strain>
    </source>
</reference>
<comment type="caution">
    <text evidence="2">The sequence shown here is derived from an EMBL/GenBank/DDBJ whole genome shotgun (WGS) entry which is preliminary data.</text>
</comment>
<dbReference type="Proteomes" id="UP000265618">
    <property type="component" value="Unassembled WGS sequence"/>
</dbReference>
<organism evidence="2 3">
    <name type="scientific">Kipferlia bialata</name>
    <dbReference type="NCBI Taxonomy" id="797122"/>
    <lineage>
        <taxon>Eukaryota</taxon>
        <taxon>Metamonada</taxon>
        <taxon>Carpediemonas-like organisms</taxon>
        <taxon>Kipferlia</taxon>
    </lineage>
</organism>
<protein>
    <submittedName>
        <fullName evidence="2">Uncharacterized protein</fullName>
    </submittedName>
</protein>
<dbReference type="AlphaFoldDB" id="A0A9K3CTL9"/>
<feature type="compositionally biased region" description="Polar residues" evidence="1">
    <location>
        <begin position="34"/>
        <end position="43"/>
    </location>
</feature>
<keyword evidence="3" id="KW-1185">Reference proteome</keyword>
<evidence type="ECO:0000313" key="3">
    <source>
        <dbReference type="Proteomes" id="UP000265618"/>
    </source>
</evidence>